<dbReference type="GO" id="GO:0047040">
    <property type="term" value="F:pteridine reductase activity"/>
    <property type="evidence" value="ECO:0007669"/>
    <property type="project" value="UniProtKB-EC"/>
</dbReference>
<dbReference type="EMBL" id="SMTG01000004">
    <property type="protein sequence ID" value="TDK30768.1"/>
    <property type="molecule type" value="Genomic_DNA"/>
</dbReference>
<dbReference type="SUPFAM" id="SSF51735">
    <property type="entry name" value="NAD(P)-binding Rossmann-fold domains"/>
    <property type="match status" value="1"/>
</dbReference>
<dbReference type="NCBIfam" id="NF006598">
    <property type="entry name" value="PRK09135.1"/>
    <property type="match status" value="1"/>
</dbReference>
<name>A0A4R5U8X3_9GAMM</name>
<gene>
    <name evidence="3" type="ORF">E2F49_10500</name>
</gene>
<sequence>MPDPNAAPVALVTGAARRIGAAIARRLHADGYVLALHCHRSRGEADALAAELDAARPDSTCVLQADLADAAALPALVAATVARFGRLDALVNNAAAFAPTPLETTDAAAFDALMATNARAPFLLAQAAAPQLRATHGAIVNIGDLYAERPRADLVAYAASKAALLGLTRGLAIALAPEVRVNAVSPGAILWPEDGADPAVQARILEATPLARLGSAGEIADAVAWLLRGGFTTGEVLRLDGGRSL</sequence>
<evidence type="ECO:0000313" key="3">
    <source>
        <dbReference type="EMBL" id="TDK30768.1"/>
    </source>
</evidence>
<evidence type="ECO:0000256" key="1">
    <source>
        <dbReference type="ARBA" id="ARBA00006484"/>
    </source>
</evidence>
<dbReference type="PRINTS" id="PR00080">
    <property type="entry name" value="SDRFAMILY"/>
</dbReference>
<dbReference type="EC" id="1.5.1.33" evidence="3"/>
<dbReference type="PANTHER" id="PTHR43639">
    <property type="entry name" value="OXIDOREDUCTASE, SHORT-CHAIN DEHYDROGENASE/REDUCTASE FAMILY (AFU_ORTHOLOGUE AFUA_5G02870)"/>
    <property type="match status" value="1"/>
</dbReference>
<organism evidence="3 4">
    <name type="scientific">Luteimonas terrae</name>
    <dbReference type="NCBI Taxonomy" id="1530191"/>
    <lineage>
        <taxon>Bacteria</taxon>
        <taxon>Pseudomonadati</taxon>
        <taxon>Pseudomonadota</taxon>
        <taxon>Gammaproteobacteria</taxon>
        <taxon>Lysobacterales</taxon>
        <taxon>Lysobacteraceae</taxon>
        <taxon>Luteimonas</taxon>
    </lineage>
</organism>
<keyword evidence="2 3" id="KW-0560">Oxidoreductase</keyword>
<dbReference type="Pfam" id="PF13561">
    <property type="entry name" value="adh_short_C2"/>
    <property type="match status" value="1"/>
</dbReference>
<dbReference type="InterPro" id="IPR036291">
    <property type="entry name" value="NAD(P)-bd_dom_sf"/>
</dbReference>
<comment type="caution">
    <text evidence="3">The sequence shown here is derived from an EMBL/GenBank/DDBJ whole genome shotgun (WGS) entry which is preliminary data.</text>
</comment>
<dbReference type="FunFam" id="3.40.50.720:FF:000084">
    <property type="entry name" value="Short-chain dehydrogenase reductase"/>
    <property type="match status" value="1"/>
</dbReference>
<dbReference type="OrthoDB" id="9793499at2"/>
<dbReference type="PRINTS" id="PR00081">
    <property type="entry name" value="GDHRDH"/>
</dbReference>
<accession>A0A4R5U8X3</accession>
<dbReference type="RefSeq" id="WP_133393837.1">
    <property type="nucleotide sequence ID" value="NZ_SMTG01000004.1"/>
</dbReference>
<dbReference type="AlphaFoldDB" id="A0A4R5U8X3"/>
<dbReference type="PROSITE" id="PS00061">
    <property type="entry name" value="ADH_SHORT"/>
    <property type="match status" value="1"/>
</dbReference>
<evidence type="ECO:0000256" key="2">
    <source>
        <dbReference type="ARBA" id="ARBA00023002"/>
    </source>
</evidence>
<proteinExistence type="inferred from homology"/>
<evidence type="ECO:0000313" key="4">
    <source>
        <dbReference type="Proteomes" id="UP000295543"/>
    </source>
</evidence>
<keyword evidence="4" id="KW-1185">Reference proteome</keyword>
<reference evidence="3 4" key="1">
    <citation type="submission" date="2019-03" db="EMBL/GenBank/DDBJ databases">
        <title>Luteimonas zhaokaii sp.nov., isolated from the rectal contents of Plateau pika in Yushu, Qinghai Province, China.</title>
        <authorList>
            <person name="Zhang G."/>
        </authorList>
    </citation>
    <scope>NUCLEOTIDE SEQUENCE [LARGE SCALE GENOMIC DNA]</scope>
    <source>
        <strain evidence="3 4">THG-MD21</strain>
    </source>
</reference>
<dbReference type="InterPro" id="IPR020904">
    <property type="entry name" value="Sc_DH/Rdtase_CS"/>
</dbReference>
<dbReference type="InterPro" id="IPR002347">
    <property type="entry name" value="SDR_fam"/>
</dbReference>
<dbReference type="Proteomes" id="UP000295543">
    <property type="component" value="Unassembled WGS sequence"/>
</dbReference>
<dbReference type="Gene3D" id="3.40.50.720">
    <property type="entry name" value="NAD(P)-binding Rossmann-like Domain"/>
    <property type="match status" value="1"/>
</dbReference>
<dbReference type="PANTHER" id="PTHR43639:SF1">
    <property type="entry name" value="SHORT-CHAIN DEHYDROGENASE_REDUCTASE FAMILY PROTEIN"/>
    <property type="match status" value="1"/>
</dbReference>
<protein>
    <submittedName>
        <fullName evidence="3">Pteridine reductase</fullName>
        <ecNumber evidence="3">1.5.1.33</ecNumber>
    </submittedName>
</protein>
<comment type="similarity">
    <text evidence="1">Belongs to the short-chain dehydrogenases/reductases (SDR) family.</text>
</comment>